<dbReference type="EMBL" id="HG793161">
    <property type="protein sequence ID" value="CRL28488.1"/>
    <property type="molecule type" value="Genomic_DNA"/>
</dbReference>
<proteinExistence type="predicted"/>
<dbReference type="AlphaFoldDB" id="A0A0G4PQQ4"/>
<evidence type="ECO:0000259" key="1">
    <source>
        <dbReference type="Pfam" id="PF13391"/>
    </source>
</evidence>
<dbReference type="STRING" id="1429867.A0A0G4PQQ4"/>
<feature type="domain" description="HNH nuclease" evidence="1">
    <location>
        <begin position="139"/>
        <end position="232"/>
    </location>
</feature>
<name>A0A0G4PQQ4_PENC3</name>
<sequence length="344" mass="38607">MADLGSPSPSVTSDHSTFERQVSLKNILESYQPSHSADDTILFLQIVFKYLPSDGQRNLIEDLSGCQDDNAVRQHAENLDTGLLRPMLSIGGTTPAITPSLHLLDDSIENLNSFDGQPVTQIDQQRLRRNCLARDGYQCVLTKCWDSGTTPYPAGRPVHSLQAVYILPSSLGRFGTEDEQDGMSEVWANIFRYFPSLRSRLNPMLGDVNREDNILTMASVFHEDFGKFRFILEATTVPNRYRLKKFPNHSFLLKYPTETFITLTNHDGRFSDPNPEFLAVHAAIGNILNASGRAGIIEKLLRDFEDADPLLANDGSTDISGLLSRPIEDPSKLKYKNRKMSNWD</sequence>
<evidence type="ECO:0000313" key="3">
    <source>
        <dbReference type="Proteomes" id="UP000053732"/>
    </source>
</evidence>
<keyword evidence="3" id="KW-1185">Reference proteome</keyword>
<dbReference type="Proteomes" id="UP000053732">
    <property type="component" value="Unassembled WGS sequence"/>
</dbReference>
<evidence type="ECO:0000313" key="2">
    <source>
        <dbReference type="EMBL" id="CRL28488.1"/>
    </source>
</evidence>
<dbReference type="Pfam" id="PF13391">
    <property type="entry name" value="HNH_2"/>
    <property type="match status" value="1"/>
</dbReference>
<dbReference type="InterPro" id="IPR003615">
    <property type="entry name" value="HNH_nuc"/>
</dbReference>
<organism evidence="2 3">
    <name type="scientific">Penicillium camemberti (strain FM 013)</name>
    <dbReference type="NCBI Taxonomy" id="1429867"/>
    <lineage>
        <taxon>Eukaryota</taxon>
        <taxon>Fungi</taxon>
        <taxon>Dikarya</taxon>
        <taxon>Ascomycota</taxon>
        <taxon>Pezizomycotina</taxon>
        <taxon>Eurotiomycetes</taxon>
        <taxon>Eurotiomycetidae</taxon>
        <taxon>Eurotiales</taxon>
        <taxon>Aspergillaceae</taxon>
        <taxon>Penicillium</taxon>
    </lineage>
</organism>
<protein>
    <submittedName>
        <fullName evidence="2">Str. FM013</fullName>
    </submittedName>
</protein>
<gene>
    <name evidence="2" type="ORF">PCAMFM013_S028g000041</name>
</gene>
<reference evidence="2 3" key="1">
    <citation type="journal article" date="2014" name="Nat. Commun.">
        <title>Multiple recent horizontal transfers of a large genomic region in cheese making fungi.</title>
        <authorList>
            <person name="Cheeseman K."/>
            <person name="Ropars J."/>
            <person name="Renault P."/>
            <person name="Dupont J."/>
            <person name="Gouzy J."/>
            <person name="Branca A."/>
            <person name="Abraham A.L."/>
            <person name="Ceppi M."/>
            <person name="Conseiller E."/>
            <person name="Debuchy R."/>
            <person name="Malagnac F."/>
            <person name="Goarin A."/>
            <person name="Silar P."/>
            <person name="Lacoste S."/>
            <person name="Sallet E."/>
            <person name="Bensimon A."/>
            <person name="Giraud T."/>
            <person name="Brygoo Y."/>
        </authorList>
    </citation>
    <scope>NUCLEOTIDE SEQUENCE [LARGE SCALE GENOMIC DNA]</scope>
    <source>
        <strain evidence="3">FM 013</strain>
    </source>
</reference>
<accession>A0A0G4PQQ4</accession>